<comment type="function">
    <text evidence="9">The 26S proteasome is involved in the ATP-dependent degradation of ubiquitinated proteins. The regulatory (or ATPase) complex confers ATP dependency and substrate specificity to the 26S complex.</text>
</comment>
<reference evidence="13 14" key="1">
    <citation type="journal article" date="2019" name="Genome Biol. Evol.">
        <title>Insights into the evolution of the New World diploid cottons (Gossypium, subgenus Houzingenia) based on genome sequencing.</title>
        <authorList>
            <person name="Grover C.E."/>
            <person name="Arick M.A. 2nd"/>
            <person name="Thrash A."/>
            <person name="Conover J.L."/>
            <person name="Sanders W.S."/>
            <person name="Peterson D.G."/>
            <person name="Frelichowski J.E."/>
            <person name="Scheffler J.A."/>
            <person name="Scheffler B.E."/>
            <person name="Wendel J.F."/>
        </authorList>
    </citation>
    <scope>NUCLEOTIDE SEQUENCE [LARGE SCALE GENOMIC DNA]</scope>
    <source>
        <strain evidence="13">6</strain>
        <tissue evidence="13">Leaf</tissue>
    </source>
</reference>
<keyword evidence="4" id="KW-0963">Cytoplasm</keyword>
<evidence type="ECO:0000313" key="14">
    <source>
        <dbReference type="Proteomes" id="UP000593575"/>
    </source>
</evidence>
<dbReference type="InterPro" id="IPR003959">
    <property type="entry name" value="ATPase_AAA_core"/>
</dbReference>
<accession>A0A7J9JRT5</accession>
<dbReference type="Gene3D" id="3.40.50.300">
    <property type="entry name" value="P-loop containing nucleotide triphosphate hydrolases"/>
    <property type="match status" value="1"/>
</dbReference>
<dbReference type="SMART" id="SM00382">
    <property type="entry name" value="AAA"/>
    <property type="match status" value="1"/>
</dbReference>
<evidence type="ECO:0000256" key="1">
    <source>
        <dbReference type="ARBA" id="ARBA00004123"/>
    </source>
</evidence>
<keyword evidence="14" id="KW-1185">Reference proteome</keyword>
<dbReference type="PANTHER" id="PTHR23073">
    <property type="entry name" value="26S PROTEASOME REGULATORY SUBUNIT"/>
    <property type="match status" value="1"/>
</dbReference>
<dbReference type="Pfam" id="PF16450">
    <property type="entry name" value="Prot_ATP_ID_OB_C"/>
    <property type="match status" value="1"/>
</dbReference>
<comment type="subunit">
    <text evidence="10">Component of the 19S regulatory particle (RP/PA700) base subcomplex of the 26S proteasome. The 26S proteasome is composed of a core protease (CP), known as the 20S proteasome, capped at one or both ends by the 19S regulatory particle (RP/PA700). The RP/PA700 complex is composed of at least 17 different subunits in two subcomplexes, the base and the lid, which form the portions proximal and distal to the 20S proteolytic core, respectively.</text>
</comment>
<keyword evidence="8" id="KW-0539">Nucleus</keyword>
<dbReference type="Gene3D" id="2.40.50.140">
    <property type="entry name" value="Nucleic acid-binding proteins"/>
    <property type="match status" value="1"/>
</dbReference>
<evidence type="ECO:0000256" key="7">
    <source>
        <dbReference type="ARBA" id="ARBA00022942"/>
    </source>
</evidence>
<dbReference type="SUPFAM" id="SSF52540">
    <property type="entry name" value="P-loop containing nucleoside triphosphate hydrolases"/>
    <property type="match status" value="1"/>
</dbReference>
<evidence type="ECO:0000256" key="3">
    <source>
        <dbReference type="ARBA" id="ARBA00006914"/>
    </source>
</evidence>
<dbReference type="Proteomes" id="UP000593575">
    <property type="component" value="Unassembled WGS sequence"/>
</dbReference>
<evidence type="ECO:0000256" key="8">
    <source>
        <dbReference type="ARBA" id="ARBA00023242"/>
    </source>
</evidence>
<comment type="caution">
    <text evidence="13">The sequence shown here is derived from an EMBL/GenBank/DDBJ whole genome shotgun (WGS) entry which is preliminary data.</text>
</comment>
<organism evidence="13 14">
    <name type="scientific">Gossypium armourianum</name>
    <dbReference type="NCBI Taxonomy" id="34283"/>
    <lineage>
        <taxon>Eukaryota</taxon>
        <taxon>Viridiplantae</taxon>
        <taxon>Streptophyta</taxon>
        <taxon>Embryophyta</taxon>
        <taxon>Tracheophyta</taxon>
        <taxon>Spermatophyta</taxon>
        <taxon>Magnoliopsida</taxon>
        <taxon>eudicotyledons</taxon>
        <taxon>Gunneridae</taxon>
        <taxon>Pentapetalae</taxon>
        <taxon>rosids</taxon>
        <taxon>malvids</taxon>
        <taxon>Malvales</taxon>
        <taxon>Malvaceae</taxon>
        <taxon>Malvoideae</taxon>
        <taxon>Gossypium</taxon>
    </lineage>
</organism>
<evidence type="ECO:0000313" key="13">
    <source>
        <dbReference type="EMBL" id="MBA0836904.1"/>
    </source>
</evidence>
<feature type="domain" description="AAA+ ATPase" evidence="12">
    <location>
        <begin position="188"/>
        <end position="327"/>
    </location>
</feature>
<evidence type="ECO:0000256" key="5">
    <source>
        <dbReference type="ARBA" id="ARBA00022741"/>
    </source>
</evidence>
<dbReference type="GO" id="GO:0005524">
    <property type="term" value="F:ATP binding"/>
    <property type="evidence" value="ECO:0007669"/>
    <property type="project" value="UniProtKB-KW"/>
</dbReference>
<dbReference type="InterPro" id="IPR003593">
    <property type="entry name" value="AAA+_ATPase"/>
</dbReference>
<comment type="subcellular location">
    <subcellularLocation>
        <location evidence="2">Cytoplasm</location>
    </subcellularLocation>
    <subcellularLocation>
        <location evidence="1">Nucleus</location>
    </subcellularLocation>
</comment>
<sequence>MSDGEDAVRRHNAIAEYRKKLLQHKEYESRVRAGRESLRAAKKDFNKTEDDLKSLQSVGQIIGEVLRPLDNERLIVKASSGPRYVVGCRSKVDKEKLTSGTRVVLDMTTLTIMRALPREVDPVVYNMLHEDPGNVSYSAVGGLSDQIRELRESIELPLMNPELFLRVGIKPPKVIITSSPLLSVDSEFQWGVLLYGPPGTGKTLLARAIASNIDANFLKVVSSAIIDKYIGESARLIREMFGYARDHQPCIIFMDEIDAIGGRRFSEGTSADREIQRTLMELLNQLDGFDQLGKVKMIMATNRPDVLDPALLRPGRLDRKIEIPLPNEQSRMEILKIHAAGIAKHGEIDYEAVVKLAEGFNGADLRNVCTEAGMSAIRAERDYVIHEDFMKAVRKLNEAKKLESSAHYSADFGKD</sequence>
<dbReference type="Gene3D" id="1.10.8.60">
    <property type="match status" value="1"/>
</dbReference>
<comment type="similarity">
    <text evidence="3 11">Belongs to the AAA ATPase family.</text>
</comment>
<keyword evidence="7" id="KW-0647">Proteasome</keyword>
<keyword evidence="5 11" id="KW-0547">Nucleotide-binding</keyword>
<gene>
    <name evidence="13" type="ORF">Goarm_009094</name>
</gene>
<dbReference type="GO" id="GO:0000502">
    <property type="term" value="C:proteasome complex"/>
    <property type="evidence" value="ECO:0007669"/>
    <property type="project" value="UniProtKB-KW"/>
</dbReference>
<evidence type="ECO:0000256" key="10">
    <source>
        <dbReference type="ARBA" id="ARBA00061931"/>
    </source>
</evidence>
<protein>
    <recommendedName>
        <fullName evidence="12">AAA+ ATPase domain-containing protein</fullName>
    </recommendedName>
</protein>
<evidence type="ECO:0000256" key="6">
    <source>
        <dbReference type="ARBA" id="ARBA00022840"/>
    </source>
</evidence>
<dbReference type="InterPro" id="IPR012340">
    <property type="entry name" value="NA-bd_OB-fold"/>
</dbReference>
<evidence type="ECO:0000256" key="4">
    <source>
        <dbReference type="ARBA" id="ARBA00022490"/>
    </source>
</evidence>
<dbReference type="AlphaFoldDB" id="A0A7J9JRT5"/>
<evidence type="ECO:0000256" key="2">
    <source>
        <dbReference type="ARBA" id="ARBA00004496"/>
    </source>
</evidence>
<proteinExistence type="inferred from homology"/>
<dbReference type="FunFam" id="3.40.50.300:FF:000034">
    <property type="entry name" value="26S protease regulatory subunit 10B"/>
    <property type="match status" value="1"/>
</dbReference>
<evidence type="ECO:0000256" key="9">
    <source>
        <dbReference type="ARBA" id="ARBA00024661"/>
    </source>
</evidence>
<dbReference type="Pfam" id="PF00004">
    <property type="entry name" value="AAA"/>
    <property type="match status" value="1"/>
</dbReference>
<evidence type="ECO:0000259" key="12">
    <source>
        <dbReference type="SMART" id="SM00382"/>
    </source>
</evidence>
<dbReference type="FunFam" id="1.10.8.60:FF:000008">
    <property type="entry name" value="26S protease regulatory subunit 10B"/>
    <property type="match status" value="1"/>
</dbReference>
<evidence type="ECO:0000256" key="11">
    <source>
        <dbReference type="RuleBase" id="RU003651"/>
    </source>
</evidence>
<keyword evidence="6 11" id="KW-0067">ATP-binding</keyword>
<dbReference type="EMBL" id="JABFAE010000009">
    <property type="protein sequence ID" value="MBA0836904.1"/>
    <property type="molecule type" value="Genomic_DNA"/>
</dbReference>
<dbReference type="GO" id="GO:0016887">
    <property type="term" value="F:ATP hydrolysis activity"/>
    <property type="evidence" value="ECO:0007669"/>
    <property type="project" value="InterPro"/>
</dbReference>
<dbReference type="PROSITE" id="PS00674">
    <property type="entry name" value="AAA"/>
    <property type="match status" value="1"/>
</dbReference>
<dbReference type="GO" id="GO:0005634">
    <property type="term" value="C:nucleus"/>
    <property type="evidence" value="ECO:0007669"/>
    <property type="project" value="UniProtKB-SubCell"/>
</dbReference>
<dbReference type="InterPro" id="IPR050221">
    <property type="entry name" value="26S_Proteasome_ATPase"/>
</dbReference>
<dbReference type="InterPro" id="IPR032501">
    <property type="entry name" value="Prot_ATP_ID_OB_2nd"/>
</dbReference>
<dbReference type="FunFam" id="2.40.50.140:FF:000027">
    <property type="entry name" value="26S protease regulatory subunit 10B"/>
    <property type="match status" value="1"/>
</dbReference>
<name>A0A7J9JRT5_9ROSI</name>
<dbReference type="InterPro" id="IPR027417">
    <property type="entry name" value="P-loop_NTPase"/>
</dbReference>
<dbReference type="InterPro" id="IPR041569">
    <property type="entry name" value="AAA_lid_3"/>
</dbReference>
<dbReference type="InterPro" id="IPR003960">
    <property type="entry name" value="ATPase_AAA_CS"/>
</dbReference>
<dbReference type="GO" id="GO:0005737">
    <property type="term" value="C:cytoplasm"/>
    <property type="evidence" value="ECO:0007669"/>
    <property type="project" value="UniProtKB-SubCell"/>
</dbReference>
<dbReference type="Pfam" id="PF17862">
    <property type="entry name" value="AAA_lid_3"/>
    <property type="match status" value="1"/>
</dbReference>